<dbReference type="AlphaFoldDB" id="E4XYS1"/>
<gene>
    <name evidence="2" type="ORF">GSOID_T00009862001</name>
</gene>
<organism evidence="2">
    <name type="scientific">Oikopleura dioica</name>
    <name type="common">Tunicate</name>
    <dbReference type="NCBI Taxonomy" id="34765"/>
    <lineage>
        <taxon>Eukaryota</taxon>
        <taxon>Metazoa</taxon>
        <taxon>Chordata</taxon>
        <taxon>Tunicata</taxon>
        <taxon>Appendicularia</taxon>
        <taxon>Copelata</taxon>
        <taxon>Oikopleuridae</taxon>
        <taxon>Oikopleura</taxon>
    </lineage>
</organism>
<keyword evidence="1" id="KW-1133">Transmembrane helix</keyword>
<evidence type="ECO:0000256" key="1">
    <source>
        <dbReference type="SAM" id="Phobius"/>
    </source>
</evidence>
<dbReference type="InParanoid" id="E4XYS1"/>
<evidence type="ECO:0000313" key="3">
    <source>
        <dbReference type="Proteomes" id="UP000001307"/>
    </source>
</evidence>
<name>E4XYS1_OIKDI</name>
<keyword evidence="3" id="KW-1185">Reference proteome</keyword>
<evidence type="ECO:0000313" key="2">
    <source>
        <dbReference type="EMBL" id="CBY14783.1"/>
    </source>
</evidence>
<feature type="transmembrane region" description="Helical" evidence="1">
    <location>
        <begin position="20"/>
        <end position="39"/>
    </location>
</feature>
<dbReference type="Proteomes" id="UP000001307">
    <property type="component" value="Unassembled WGS sequence"/>
</dbReference>
<sequence length="73" mass="8442">MPLIGNINHKLASKMITNKIWKAVFLFFAYMRGFLTAIIEECVGDINAERYNGFKMITSNLFDFIKLDDFLST</sequence>
<keyword evidence="1" id="KW-0812">Transmembrane</keyword>
<accession>E4XYS1</accession>
<proteinExistence type="predicted"/>
<reference evidence="2" key="1">
    <citation type="journal article" date="2010" name="Science">
        <title>Plasticity of animal genome architecture unmasked by rapid evolution of a pelagic tunicate.</title>
        <authorList>
            <person name="Denoeud F."/>
            <person name="Henriet S."/>
            <person name="Mungpakdee S."/>
            <person name="Aury J.M."/>
            <person name="Da Silva C."/>
            <person name="Brinkmann H."/>
            <person name="Mikhaleva J."/>
            <person name="Olsen L.C."/>
            <person name="Jubin C."/>
            <person name="Canestro C."/>
            <person name="Bouquet J.M."/>
            <person name="Danks G."/>
            <person name="Poulain J."/>
            <person name="Campsteijn C."/>
            <person name="Adamski M."/>
            <person name="Cross I."/>
            <person name="Yadetie F."/>
            <person name="Muffato M."/>
            <person name="Louis A."/>
            <person name="Butcher S."/>
            <person name="Tsagkogeorga G."/>
            <person name="Konrad A."/>
            <person name="Singh S."/>
            <person name="Jensen M.F."/>
            <person name="Cong E.H."/>
            <person name="Eikeseth-Otteraa H."/>
            <person name="Noel B."/>
            <person name="Anthouard V."/>
            <person name="Porcel B.M."/>
            <person name="Kachouri-Lafond R."/>
            <person name="Nishino A."/>
            <person name="Ugolini M."/>
            <person name="Chourrout P."/>
            <person name="Nishida H."/>
            <person name="Aasland R."/>
            <person name="Huzurbazar S."/>
            <person name="Westhof E."/>
            <person name="Delsuc F."/>
            <person name="Lehrach H."/>
            <person name="Reinhardt R."/>
            <person name="Weissenbach J."/>
            <person name="Roy S.W."/>
            <person name="Artiguenave F."/>
            <person name="Postlethwait J.H."/>
            <person name="Manak J.R."/>
            <person name="Thompson E.M."/>
            <person name="Jaillon O."/>
            <person name="Du Pasquier L."/>
            <person name="Boudinot P."/>
            <person name="Liberles D.A."/>
            <person name="Volff J.N."/>
            <person name="Philippe H."/>
            <person name="Lenhard B."/>
            <person name="Roest Crollius H."/>
            <person name="Wincker P."/>
            <person name="Chourrout D."/>
        </authorList>
    </citation>
    <scope>NUCLEOTIDE SEQUENCE [LARGE SCALE GENOMIC DNA]</scope>
</reference>
<dbReference type="EMBL" id="FN653347">
    <property type="protein sequence ID" value="CBY14783.1"/>
    <property type="molecule type" value="Genomic_DNA"/>
</dbReference>
<protein>
    <submittedName>
        <fullName evidence="2">Uncharacterized protein</fullName>
    </submittedName>
</protein>
<keyword evidence="1" id="KW-0472">Membrane</keyword>